<dbReference type="RefSeq" id="XP_019046020.1">
    <property type="nucleotide sequence ID" value="XM_019191390.1"/>
</dbReference>
<reference evidence="2" key="2">
    <citation type="submission" date="2013-07" db="EMBL/GenBank/DDBJ databases">
        <authorList>
            <consortium name="The Broad Institute Genome Sequencing Platform"/>
            <person name="Cuomo C."/>
            <person name="Litvintseva A."/>
            <person name="Chen Y."/>
            <person name="Heitman J."/>
            <person name="Sun S."/>
            <person name="Springer D."/>
            <person name="Dromer F."/>
            <person name="Young S.K."/>
            <person name="Zeng Q."/>
            <person name="Gargeya S."/>
            <person name="Fitzgerald M."/>
            <person name="Abouelleil A."/>
            <person name="Alvarado L."/>
            <person name="Berlin A.M."/>
            <person name="Chapman S.B."/>
            <person name="Dewar J."/>
            <person name="Goldberg J."/>
            <person name="Griggs A."/>
            <person name="Gujja S."/>
            <person name="Hansen M."/>
            <person name="Howarth C."/>
            <person name="Imamovic A."/>
            <person name="Larimer J."/>
            <person name="McCowan C."/>
            <person name="Murphy C."/>
            <person name="Pearson M."/>
            <person name="Priest M."/>
            <person name="Roberts A."/>
            <person name="Saif S."/>
            <person name="Shea T."/>
            <person name="Sykes S."/>
            <person name="Wortman J."/>
            <person name="Nusbaum C."/>
            <person name="Birren B."/>
        </authorList>
    </citation>
    <scope>NUCLEOTIDE SEQUENCE</scope>
    <source>
        <strain evidence="2">CBS 10118</strain>
    </source>
</reference>
<evidence type="ECO:0000313" key="2">
    <source>
        <dbReference type="EMBL" id="WVW83621.1"/>
    </source>
</evidence>
<dbReference type="Proteomes" id="UP000092730">
    <property type="component" value="Chromosome 4"/>
</dbReference>
<accession>A0A1B9G1Q9</accession>
<reference evidence="2" key="4">
    <citation type="submission" date="2024-02" db="EMBL/GenBank/DDBJ databases">
        <title>Comparative genomics of Cryptococcus and Kwoniella reveals pathogenesis evolution and contrasting modes of karyotype evolution via chromosome fusion or intercentromeric recombination.</title>
        <authorList>
            <person name="Coelho M.A."/>
            <person name="David-Palma M."/>
            <person name="Shea T."/>
            <person name="Bowers K."/>
            <person name="McGinley-Smith S."/>
            <person name="Mohammad A.W."/>
            <person name="Gnirke A."/>
            <person name="Yurkov A.M."/>
            <person name="Nowrousian M."/>
            <person name="Sun S."/>
            <person name="Cuomo C.A."/>
            <person name="Heitman J."/>
        </authorList>
    </citation>
    <scope>NUCLEOTIDE SEQUENCE</scope>
    <source>
        <strain evidence="2">CBS 10118</strain>
    </source>
</reference>
<protein>
    <submittedName>
        <fullName evidence="1">Uncharacterized protein</fullName>
    </submittedName>
</protein>
<sequence length="174" mass="19924">MNNSGSNPTELYSTHDLSGTTTIEQVLQAAESYWDKVDRLKKAYRSTVFLDWPDQDEFDREGIAIQQQIEKIQGDPQLSDQEKQETGELSQRCYQSLSKYYTLKNDHSKVSQLYQLLRDSNKLGDETLSARLKVQYPNSYPAPSVGDPSFEEQYKTTLASLWVAIYSVSGVKRH</sequence>
<dbReference type="KEGG" id="kbi:30209159"/>
<organism evidence="1">
    <name type="scientific">Kwoniella bestiolae CBS 10118</name>
    <dbReference type="NCBI Taxonomy" id="1296100"/>
    <lineage>
        <taxon>Eukaryota</taxon>
        <taxon>Fungi</taxon>
        <taxon>Dikarya</taxon>
        <taxon>Basidiomycota</taxon>
        <taxon>Agaricomycotina</taxon>
        <taxon>Tremellomycetes</taxon>
        <taxon>Tremellales</taxon>
        <taxon>Cryptococcaceae</taxon>
        <taxon>Kwoniella</taxon>
    </lineage>
</organism>
<reference evidence="1" key="1">
    <citation type="submission" date="2013-07" db="EMBL/GenBank/DDBJ databases">
        <title>The Genome Sequence of Cryptococcus bestiolae CBS10118.</title>
        <authorList>
            <consortium name="The Broad Institute Genome Sequencing Platform"/>
            <person name="Cuomo C."/>
            <person name="Litvintseva A."/>
            <person name="Chen Y."/>
            <person name="Heitman J."/>
            <person name="Sun S."/>
            <person name="Springer D."/>
            <person name="Dromer F."/>
            <person name="Young S.K."/>
            <person name="Zeng Q."/>
            <person name="Gargeya S."/>
            <person name="Fitzgerald M."/>
            <person name="Abouelleil A."/>
            <person name="Alvarado L."/>
            <person name="Berlin A.M."/>
            <person name="Chapman S.B."/>
            <person name="Dewar J."/>
            <person name="Goldberg J."/>
            <person name="Griggs A."/>
            <person name="Gujja S."/>
            <person name="Hansen M."/>
            <person name="Howarth C."/>
            <person name="Imamovic A."/>
            <person name="Larimer J."/>
            <person name="McCowan C."/>
            <person name="Murphy C."/>
            <person name="Pearson M."/>
            <person name="Priest M."/>
            <person name="Roberts A."/>
            <person name="Saif S."/>
            <person name="Shea T."/>
            <person name="Sykes S."/>
            <person name="Wortman J."/>
            <person name="Nusbaum C."/>
            <person name="Birren B."/>
        </authorList>
    </citation>
    <scope>NUCLEOTIDE SEQUENCE [LARGE SCALE GENOMIC DNA]</scope>
    <source>
        <strain evidence="1">CBS 10118</strain>
    </source>
</reference>
<proteinExistence type="predicted"/>
<gene>
    <name evidence="1" type="ORF">I302_04760</name>
    <name evidence="2" type="ORF">I302_105642</name>
</gene>
<keyword evidence="3" id="KW-1185">Reference proteome</keyword>
<dbReference type="AlphaFoldDB" id="A0A1B9G1Q9"/>
<dbReference type="EMBL" id="KI894021">
    <property type="protein sequence ID" value="OCF24950.1"/>
    <property type="molecule type" value="Genomic_DNA"/>
</dbReference>
<dbReference type="GeneID" id="30209159"/>
<evidence type="ECO:0000313" key="3">
    <source>
        <dbReference type="Proteomes" id="UP000092730"/>
    </source>
</evidence>
<dbReference type="EMBL" id="CP144544">
    <property type="protein sequence ID" value="WVW83621.1"/>
    <property type="molecule type" value="Genomic_DNA"/>
</dbReference>
<dbReference type="VEuPathDB" id="FungiDB:I302_04760"/>
<evidence type="ECO:0000313" key="1">
    <source>
        <dbReference type="EMBL" id="OCF24950.1"/>
    </source>
</evidence>
<reference evidence="1" key="3">
    <citation type="submission" date="2014-01" db="EMBL/GenBank/DDBJ databases">
        <title>Evolution of pathogenesis and genome organization in the Tremellales.</title>
        <authorList>
            <person name="Cuomo C."/>
            <person name="Litvintseva A."/>
            <person name="Heitman J."/>
            <person name="Chen Y."/>
            <person name="Sun S."/>
            <person name="Springer D."/>
            <person name="Dromer F."/>
            <person name="Young S."/>
            <person name="Zeng Q."/>
            <person name="Chapman S."/>
            <person name="Gujja S."/>
            <person name="Saif S."/>
            <person name="Birren B."/>
        </authorList>
    </citation>
    <scope>NUCLEOTIDE SEQUENCE</scope>
    <source>
        <strain evidence="1">CBS 10118</strain>
    </source>
</reference>
<name>A0A1B9G1Q9_9TREE</name>